<name>A0ABS0CN41_9NOCA</name>
<keyword evidence="2 4" id="KW-0238">DNA-binding</keyword>
<evidence type="ECO:0000256" key="2">
    <source>
        <dbReference type="ARBA" id="ARBA00023125"/>
    </source>
</evidence>
<evidence type="ECO:0000259" key="6">
    <source>
        <dbReference type="PROSITE" id="PS51900"/>
    </source>
</evidence>
<dbReference type="PROSITE" id="PS51898">
    <property type="entry name" value="TYR_RECOMBINASE"/>
    <property type="match status" value="1"/>
</dbReference>
<dbReference type="PANTHER" id="PTHR30349">
    <property type="entry name" value="PHAGE INTEGRASE-RELATED"/>
    <property type="match status" value="1"/>
</dbReference>
<evidence type="ECO:0000256" key="3">
    <source>
        <dbReference type="ARBA" id="ARBA00023172"/>
    </source>
</evidence>
<comment type="caution">
    <text evidence="7">The sequence shown here is derived from an EMBL/GenBank/DDBJ whole genome shotgun (WGS) entry which is preliminary data.</text>
</comment>
<dbReference type="InterPro" id="IPR050090">
    <property type="entry name" value="Tyrosine_recombinase_XerCD"/>
</dbReference>
<dbReference type="Gene3D" id="1.10.150.130">
    <property type="match status" value="1"/>
</dbReference>
<evidence type="ECO:0000259" key="5">
    <source>
        <dbReference type="PROSITE" id="PS51898"/>
    </source>
</evidence>
<dbReference type="PROSITE" id="PS51900">
    <property type="entry name" value="CB"/>
    <property type="match status" value="1"/>
</dbReference>
<dbReference type="EMBL" id="JADLQX010000006">
    <property type="protein sequence ID" value="MBF6298030.1"/>
    <property type="molecule type" value="Genomic_DNA"/>
</dbReference>
<dbReference type="PANTHER" id="PTHR30349:SF64">
    <property type="entry name" value="PROPHAGE INTEGRASE INTD-RELATED"/>
    <property type="match status" value="1"/>
</dbReference>
<accession>A0ABS0CN41</accession>
<proteinExistence type="inferred from homology"/>
<dbReference type="SUPFAM" id="SSF56349">
    <property type="entry name" value="DNA breaking-rejoining enzymes"/>
    <property type="match status" value="1"/>
</dbReference>
<gene>
    <name evidence="7" type="ORF">IU459_10775</name>
</gene>
<feature type="domain" description="Tyr recombinase" evidence="5">
    <location>
        <begin position="187"/>
        <end position="368"/>
    </location>
</feature>
<reference evidence="7 8" key="1">
    <citation type="submission" date="2020-10" db="EMBL/GenBank/DDBJ databases">
        <title>Identification of Nocardia species via Next-generation sequencing and recognition of intraspecies genetic diversity.</title>
        <authorList>
            <person name="Li P."/>
            <person name="Li P."/>
            <person name="Lu B."/>
        </authorList>
    </citation>
    <scope>NUCLEOTIDE SEQUENCE [LARGE SCALE GENOMIC DNA]</scope>
    <source>
        <strain evidence="7 8">BJ06-0157</strain>
    </source>
</reference>
<dbReference type="Pfam" id="PF00589">
    <property type="entry name" value="Phage_integrase"/>
    <property type="match status" value="1"/>
</dbReference>
<feature type="domain" description="Core-binding (CB)" evidence="6">
    <location>
        <begin position="86"/>
        <end position="166"/>
    </location>
</feature>
<evidence type="ECO:0000256" key="4">
    <source>
        <dbReference type="PROSITE-ProRule" id="PRU01248"/>
    </source>
</evidence>
<sequence length="393" mass="44421">MTARRNRRSGVEDLWFMEVRLEDGTTEKVPTKLHGKGKRWRGRYVDDAGNEHTKRFAKKVDAQDWLDTQMSTLVQGTHVSPRDAQRTVKQWCDEWIRSYGRNRDGTVELAKQHIKHIKNEFGDFTLSQVRQTMVKAWIAKLKAEGRADSYVYSLHSRLAQILGDAVEDGLLARNPCSRRTSPTAGRQKVYVATTEQIWALHDALPKHLQVAILLGAFVGLRIGEVSQLKVVDVDFIRGIVHPKQQWKDRPLKTKASDAPIPIPRELTLLLSASVEKFPGDHLLCDQLGKPVSPWTLGRHIREAKTGVAGLPEGFSFHDLRHYYASLLISKGADVKVVQARMRHGSPMTTLGIYTHLWPDADESTRTAVGDVLRERLDPAAYSLRTERDGTEDS</sequence>
<keyword evidence="8" id="KW-1185">Reference proteome</keyword>
<keyword evidence="3" id="KW-0233">DNA recombination</keyword>
<dbReference type="InterPro" id="IPR011010">
    <property type="entry name" value="DNA_brk_join_enz"/>
</dbReference>
<dbReference type="InterPro" id="IPR010998">
    <property type="entry name" value="Integrase_recombinase_N"/>
</dbReference>
<organism evidence="7 8">
    <name type="scientific">Nocardia amamiensis</name>
    <dbReference type="NCBI Taxonomy" id="404578"/>
    <lineage>
        <taxon>Bacteria</taxon>
        <taxon>Bacillati</taxon>
        <taxon>Actinomycetota</taxon>
        <taxon>Actinomycetes</taxon>
        <taxon>Mycobacteriales</taxon>
        <taxon>Nocardiaceae</taxon>
        <taxon>Nocardia</taxon>
    </lineage>
</organism>
<evidence type="ECO:0000313" key="7">
    <source>
        <dbReference type="EMBL" id="MBF6298030.1"/>
    </source>
</evidence>
<dbReference type="InterPro" id="IPR013762">
    <property type="entry name" value="Integrase-like_cat_sf"/>
</dbReference>
<dbReference type="InterPro" id="IPR044068">
    <property type="entry name" value="CB"/>
</dbReference>
<dbReference type="CDD" id="cd01189">
    <property type="entry name" value="INT_ICEBs1_C_like"/>
    <property type="match status" value="1"/>
</dbReference>
<comment type="similarity">
    <text evidence="1">Belongs to the 'phage' integrase family.</text>
</comment>
<dbReference type="RefSeq" id="WP_195129327.1">
    <property type="nucleotide sequence ID" value="NZ_JADLQX010000006.1"/>
</dbReference>
<evidence type="ECO:0000256" key="1">
    <source>
        <dbReference type="ARBA" id="ARBA00008857"/>
    </source>
</evidence>
<evidence type="ECO:0000313" key="8">
    <source>
        <dbReference type="Proteomes" id="UP000702209"/>
    </source>
</evidence>
<dbReference type="InterPro" id="IPR002104">
    <property type="entry name" value="Integrase_catalytic"/>
</dbReference>
<dbReference type="Gene3D" id="1.10.443.10">
    <property type="entry name" value="Intergrase catalytic core"/>
    <property type="match status" value="1"/>
</dbReference>
<dbReference type="Proteomes" id="UP000702209">
    <property type="component" value="Unassembled WGS sequence"/>
</dbReference>
<protein>
    <submittedName>
        <fullName evidence="7">Site-specific integrase</fullName>
    </submittedName>
</protein>